<sequence length="52" mass="6167">MKRSLGIQTAYWSAVRYCLLAIMKIMFLVIQQRVIPFTKKQLLRPLSIQIKE</sequence>
<evidence type="ECO:0000256" key="1">
    <source>
        <dbReference type="SAM" id="Phobius"/>
    </source>
</evidence>
<dbReference type="AlphaFoldDB" id="Q8KXZ5"/>
<name>Q8KXZ5_HELPX</name>
<keyword evidence="1" id="KW-0812">Transmembrane</keyword>
<organism evidence="2">
    <name type="scientific">Helicobacter pylori</name>
    <name type="common">Campylobacter pylori</name>
    <dbReference type="NCBI Taxonomy" id="210"/>
    <lineage>
        <taxon>Bacteria</taxon>
        <taxon>Pseudomonadati</taxon>
        <taxon>Campylobacterota</taxon>
        <taxon>Epsilonproteobacteria</taxon>
        <taxon>Campylobacterales</taxon>
        <taxon>Helicobacteraceae</taxon>
        <taxon>Helicobacter</taxon>
    </lineage>
</organism>
<accession>Q8KXZ5</accession>
<feature type="transmembrane region" description="Helical" evidence="1">
    <location>
        <begin position="12"/>
        <end position="30"/>
    </location>
</feature>
<reference evidence="2" key="1">
    <citation type="journal article" date="2002" name="Microbiology">
        <title>Identification of strain-specific genes located outside the plasticity zone in nine clinical isolates of Helicobacter pylori.</title>
        <authorList>
            <person name="Chanto G."/>
            <person name="Occhialini A."/>
            <person name="Gras N."/>
            <person name="Alm R.A."/>
            <person name="Megraud F."/>
            <person name="Marais A."/>
        </authorList>
    </citation>
    <scope>NUCLEOTIDE SEQUENCE</scope>
    <source>
        <strain evidence="2">CR16</strain>
    </source>
</reference>
<evidence type="ECO:0000313" key="2">
    <source>
        <dbReference type="EMBL" id="AAM66152.1"/>
    </source>
</evidence>
<keyword evidence="1" id="KW-0472">Membrane</keyword>
<keyword evidence="1" id="KW-1133">Transmembrane helix</keyword>
<proteinExistence type="predicted"/>
<protein>
    <submittedName>
        <fullName evidence="2">Uncharacterized protein</fullName>
    </submittedName>
</protein>
<dbReference type="EMBL" id="AF326631">
    <property type="protein sequence ID" value="AAM66152.1"/>
    <property type="molecule type" value="Genomic_DNA"/>
</dbReference>